<dbReference type="AlphaFoldDB" id="A0A9D1GUV1"/>
<comment type="catalytic activity">
    <reaction evidence="5">
        <text>(sulfur carrier)-H + L-cysteine = (sulfur carrier)-SH + L-alanine</text>
        <dbReference type="Rhea" id="RHEA:43892"/>
        <dbReference type="Rhea" id="RHEA-COMP:14737"/>
        <dbReference type="Rhea" id="RHEA-COMP:14739"/>
        <dbReference type="ChEBI" id="CHEBI:29917"/>
        <dbReference type="ChEBI" id="CHEBI:35235"/>
        <dbReference type="ChEBI" id="CHEBI:57972"/>
        <dbReference type="ChEBI" id="CHEBI:64428"/>
        <dbReference type="EC" id="2.8.1.7"/>
    </reaction>
</comment>
<comment type="cofactor">
    <cofactor evidence="1">
        <name>pyridoxal 5'-phosphate</name>
        <dbReference type="ChEBI" id="CHEBI:597326"/>
    </cofactor>
</comment>
<dbReference type="PANTHER" id="PTHR43586:SF4">
    <property type="entry name" value="ISOPENICILLIN N EPIMERASE"/>
    <property type="match status" value="1"/>
</dbReference>
<dbReference type="Gene3D" id="3.40.640.10">
    <property type="entry name" value="Type I PLP-dependent aspartate aminotransferase-like (Major domain)"/>
    <property type="match status" value="1"/>
</dbReference>
<organism evidence="7 8">
    <name type="scientific">Candidatus Faeciplasma pullistercoris</name>
    <dbReference type="NCBI Taxonomy" id="2840800"/>
    <lineage>
        <taxon>Bacteria</taxon>
        <taxon>Bacillati</taxon>
        <taxon>Bacillota</taxon>
        <taxon>Clostridia</taxon>
        <taxon>Eubacteriales</taxon>
        <taxon>Oscillospiraceae</taxon>
        <taxon>Oscillospiraceae incertae sedis</taxon>
        <taxon>Candidatus Faeciplasma</taxon>
    </lineage>
</organism>
<comment type="caution">
    <text evidence="7">The sequence shown here is derived from an EMBL/GenBank/DDBJ whole genome shotgun (WGS) entry which is preliminary data.</text>
</comment>
<dbReference type="GO" id="GO:0031071">
    <property type="term" value="F:cysteine desulfurase activity"/>
    <property type="evidence" value="ECO:0007669"/>
    <property type="project" value="UniProtKB-EC"/>
</dbReference>
<accession>A0A9D1GUV1</accession>
<dbReference type="PANTHER" id="PTHR43586">
    <property type="entry name" value="CYSTEINE DESULFURASE"/>
    <property type="match status" value="1"/>
</dbReference>
<dbReference type="Gene3D" id="3.90.1150.10">
    <property type="entry name" value="Aspartate Aminotransferase, domain 1"/>
    <property type="match status" value="1"/>
</dbReference>
<dbReference type="InterPro" id="IPR015422">
    <property type="entry name" value="PyrdxlP-dep_Trfase_small"/>
</dbReference>
<dbReference type="InterPro" id="IPR000192">
    <property type="entry name" value="Aminotrans_V_dom"/>
</dbReference>
<sequence length="381" mass="40542">MNQVYFDNAATSFPKPPSVKREIAQACDIYGGNPGRSGHAYSAKAGEMVYDSRAEAAGFFGAEPENVIFTANCTHALNIAIKGIVPPGGRLVISSMEHNSVARPSYALSKRGVTVEVAQVGKTDEETIDSFRKLITPQTDCVVCTYAGNVTGRIMPIREIARLCRAAGACFIVDGAQACGIIPVSLSDGMNIICTAGHKGLYGGTGTGLIISDGKYEISPIMEGGTGATSAELWQTPFMPERLECGTLNTIGIASLRAGIRYVSSMGLDSIYRHEEQLCDIFIDGLKVLQGVTLYRCGEHFVPIVSFNLDGVPSERLAAVLSDNGFALRGGLHCAPLAHGTIKTMPQGTVRFSPSVFSSERDVLRLVDTIKKLSKDGLGLL</sequence>
<evidence type="ECO:0000259" key="6">
    <source>
        <dbReference type="Pfam" id="PF00266"/>
    </source>
</evidence>
<evidence type="ECO:0000313" key="8">
    <source>
        <dbReference type="Proteomes" id="UP000824136"/>
    </source>
</evidence>
<reference evidence="7" key="1">
    <citation type="submission" date="2020-10" db="EMBL/GenBank/DDBJ databases">
        <authorList>
            <person name="Gilroy R."/>
        </authorList>
    </citation>
    <scope>NUCLEOTIDE SEQUENCE</scope>
    <source>
        <strain evidence="7">CHK33-4379</strain>
    </source>
</reference>
<keyword evidence="7" id="KW-0032">Aminotransferase</keyword>
<proteinExistence type="inferred from homology"/>
<evidence type="ECO:0000256" key="4">
    <source>
        <dbReference type="ARBA" id="ARBA00022898"/>
    </source>
</evidence>
<dbReference type="EC" id="2.8.1.7" evidence="3"/>
<dbReference type="InterPro" id="IPR016454">
    <property type="entry name" value="Cysteine_dSase"/>
</dbReference>
<evidence type="ECO:0000256" key="1">
    <source>
        <dbReference type="ARBA" id="ARBA00001933"/>
    </source>
</evidence>
<evidence type="ECO:0000256" key="3">
    <source>
        <dbReference type="ARBA" id="ARBA00012239"/>
    </source>
</evidence>
<feature type="domain" description="Aminotransferase class V" evidence="6">
    <location>
        <begin position="4"/>
        <end position="366"/>
    </location>
</feature>
<dbReference type="Pfam" id="PF00266">
    <property type="entry name" value="Aminotran_5"/>
    <property type="match status" value="1"/>
</dbReference>
<protein>
    <recommendedName>
        <fullName evidence="3">cysteine desulfurase</fullName>
        <ecNumber evidence="3">2.8.1.7</ecNumber>
    </recommendedName>
</protein>
<reference evidence="7" key="2">
    <citation type="journal article" date="2021" name="PeerJ">
        <title>Extensive microbial diversity within the chicken gut microbiome revealed by metagenomics and culture.</title>
        <authorList>
            <person name="Gilroy R."/>
            <person name="Ravi A."/>
            <person name="Getino M."/>
            <person name="Pursley I."/>
            <person name="Horton D.L."/>
            <person name="Alikhan N.F."/>
            <person name="Baker D."/>
            <person name="Gharbi K."/>
            <person name="Hall N."/>
            <person name="Watson M."/>
            <person name="Adriaenssens E.M."/>
            <person name="Foster-Nyarko E."/>
            <person name="Jarju S."/>
            <person name="Secka A."/>
            <person name="Antonio M."/>
            <person name="Oren A."/>
            <person name="Chaudhuri R.R."/>
            <person name="La Ragione R."/>
            <person name="Hildebrand F."/>
            <person name="Pallen M.J."/>
        </authorList>
    </citation>
    <scope>NUCLEOTIDE SEQUENCE</scope>
    <source>
        <strain evidence="7">CHK33-4379</strain>
    </source>
</reference>
<comment type="similarity">
    <text evidence="2">Belongs to the class-V pyridoxal-phosphate-dependent aminotransferase family. Csd subfamily.</text>
</comment>
<dbReference type="InterPro" id="IPR015424">
    <property type="entry name" value="PyrdxlP-dep_Trfase"/>
</dbReference>
<dbReference type="SUPFAM" id="SSF53383">
    <property type="entry name" value="PLP-dependent transferases"/>
    <property type="match status" value="1"/>
</dbReference>
<dbReference type="Proteomes" id="UP000824136">
    <property type="component" value="Unassembled WGS sequence"/>
</dbReference>
<dbReference type="GO" id="GO:0008483">
    <property type="term" value="F:transaminase activity"/>
    <property type="evidence" value="ECO:0007669"/>
    <property type="project" value="UniProtKB-KW"/>
</dbReference>
<gene>
    <name evidence="7" type="ORF">IAC39_07275</name>
</gene>
<dbReference type="EMBL" id="DVLL01000023">
    <property type="protein sequence ID" value="HIT59492.1"/>
    <property type="molecule type" value="Genomic_DNA"/>
</dbReference>
<name>A0A9D1GUV1_9FIRM</name>
<evidence type="ECO:0000256" key="2">
    <source>
        <dbReference type="ARBA" id="ARBA00010447"/>
    </source>
</evidence>
<dbReference type="PIRSF" id="PIRSF005572">
    <property type="entry name" value="NifS"/>
    <property type="match status" value="1"/>
</dbReference>
<keyword evidence="4" id="KW-0663">Pyridoxal phosphate</keyword>
<evidence type="ECO:0000256" key="5">
    <source>
        <dbReference type="ARBA" id="ARBA00050776"/>
    </source>
</evidence>
<dbReference type="InterPro" id="IPR015421">
    <property type="entry name" value="PyrdxlP-dep_Trfase_major"/>
</dbReference>
<keyword evidence="7" id="KW-0808">Transferase</keyword>
<evidence type="ECO:0000313" key="7">
    <source>
        <dbReference type="EMBL" id="HIT59492.1"/>
    </source>
</evidence>